<reference evidence="4 5" key="1">
    <citation type="submission" date="2020-04" db="EMBL/GenBank/DDBJ databases">
        <authorList>
            <person name="Hitch T.C.A."/>
            <person name="Wylensek D."/>
            <person name="Clavel T."/>
        </authorList>
    </citation>
    <scope>NUCLEOTIDE SEQUENCE [LARGE SCALE GENOMIC DNA]</scope>
    <source>
        <strain evidence="4 5">PG-130-P53-12</strain>
    </source>
</reference>
<keyword evidence="2" id="KW-0560">Oxidoreductase</keyword>
<dbReference type="EMBL" id="JABAFA010000021">
    <property type="protein sequence ID" value="NMD99160.1"/>
    <property type="molecule type" value="Genomic_DNA"/>
</dbReference>
<dbReference type="PRINTS" id="PR00080">
    <property type="entry name" value="SDRFAMILY"/>
</dbReference>
<dbReference type="GO" id="GO:0016616">
    <property type="term" value="F:oxidoreductase activity, acting on the CH-OH group of donors, NAD or NADP as acceptor"/>
    <property type="evidence" value="ECO:0007669"/>
    <property type="project" value="UniProtKB-ARBA"/>
</dbReference>
<organism evidence="4 5">
    <name type="scientific">Selenomonas bovis</name>
    <dbReference type="NCBI Taxonomy" id="416586"/>
    <lineage>
        <taxon>Bacteria</taxon>
        <taxon>Bacillati</taxon>
        <taxon>Bacillota</taxon>
        <taxon>Negativicutes</taxon>
        <taxon>Selenomonadales</taxon>
        <taxon>Selenomonadaceae</taxon>
        <taxon>Selenomonas</taxon>
    </lineage>
</organism>
<dbReference type="Proteomes" id="UP000543804">
    <property type="component" value="Unassembled WGS sequence"/>
</dbReference>
<dbReference type="InterPro" id="IPR057326">
    <property type="entry name" value="KR_dom"/>
</dbReference>
<keyword evidence="5" id="KW-1185">Reference proteome</keyword>
<dbReference type="PROSITE" id="PS00061">
    <property type="entry name" value="ADH_SHORT"/>
    <property type="match status" value="1"/>
</dbReference>
<evidence type="ECO:0000313" key="5">
    <source>
        <dbReference type="Proteomes" id="UP000543804"/>
    </source>
</evidence>
<evidence type="ECO:0000259" key="3">
    <source>
        <dbReference type="SMART" id="SM00822"/>
    </source>
</evidence>
<dbReference type="SMART" id="SM00822">
    <property type="entry name" value="PKS_KR"/>
    <property type="match status" value="1"/>
</dbReference>
<feature type="domain" description="Ketoreductase" evidence="3">
    <location>
        <begin position="8"/>
        <end position="189"/>
    </location>
</feature>
<evidence type="ECO:0000256" key="2">
    <source>
        <dbReference type="ARBA" id="ARBA00023002"/>
    </source>
</evidence>
<accession>A0A848B4S0</accession>
<dbReference type="FunFam" id="3.40.50.720:FF:000084">
    <property type="entry name" value="Short-chain dehydrogenase reductase"/>
    <property type="match status" value="1"/>
</dbReference>
<dbReference type="SUPFAM" id="SSF51735">
    <property type="entry name" value="NAD(P)-binding Rossmann-fold domains"/>
    <property type="match status" value="1"/>
</dbReference>
<dbReference type="InterPro" id="IPR036291">
    <property type="entry name" value="NAD(P)-bd_dom_sf"/>
</dbReference>
<dbReference type="InterPro" id="IPR002347">
    <property type="entry name" value="SDR_fam"/>
</dbReference>
<comment type="similarity">
    <text evidence="1">Belongs to the short-chain dehydrogenases/reductases (SDR) family.</text>
</comment>
<dbReference type="InterPro" id="IPR020904">
    <property type="entry name" value="Sc_DH/Rdtase_CS"/>
</dbReference>
<evidence type="ECO:0000256" key="1">
    <source>
        <dbReference type="ARBA" id="ARBA00006484"/>
    </source>
</evidence>
<dbReference type="PANTHER" id="PTHR42760:SF123">
    <property type="entry name" value="OXIDOREDUCTASE"/>
    <property type="match status" value="1"/>
</dbReference>
<dbReference type="Pfam" id="PF13561">
    <property type="entry name" value="adh_short_C2"/>
    <property type="match status" value="1"/>
</dbReference>
<dbReference type="RefSeq" id="WP_170077568.1">
    <property type="nucleotide sequence ID" value="NZ_JABAFA010000021.1"/>
</dbReference>
<dbReference type="GO" id="GO:0030497">
    <property type="term" value="P:fatty acid elongation"/>
    <property type="evidence" value="ECO:0007669"/>
    <property type="project" value="TreeGrafter"/>
</dbReference>
<dbReference type="Gene3D" id="3.40.50.720">
    <property type="entry name" value="NAD(P)-binding Rossmann-like Domain"/>
    <property type="match status" value="1"/>
</dbReference>
<gene>
    <name evidence="4" type="ORF">HF878_06695</name>
</gene>
<dbReference type="PANTHER" id="PTHR42760">
    <property type="entry name" value="SHORT-CHAIN DEHYDROGENASES/REDUCTASES FAMILY MEMBER"/>
    <property type="match status" value="1"/>
</dbReference>
<protein>
    <submittedName>
        <fullName evidence="4">SDR family oxidoreductase</fullName>
    </submittedName>
</protein>
<sequence>MEGQQERRAVLITGGTSGIGLAAAQRFAAAGDCVLIAGRDAARGEAALRALPAEVRPRVRFCAADVARVADTERLAAACVRAFGRIDVLVNSAGIYVEGAIEEMTEEMFDEVLDVDLKGTYFMCRAALPALRQHAGSAAIVNVGSDAGVHGNYFCTAYCAAKGGVSLLTRALALELAHEGIRVNAIAPGDIMTPLTERQLAAAADREAALREMRSVYPLGRIGTAEEAASAICYLASPDAAFITGTILSIDGGLTA</sequence>
<evidence type="ECO:0000313" key="4">
    <source>
        <dbReference type="EMBL" id="NMD99160.1"/>
    </source>
</evidence>
<dbReference type="CDD" id="cd05233">
    <property type="entry name" value="SDR_c"/>
    <property type="match status" value="1"/>
</dbReference>
<proteinExistence type="inferred from homology"/>
<dbReference type="NCBIfam" id="NF005559">
    <property type="entry name" value="PRK07231.1"/>
    <property type="match status" value="1"/>
</dbReference>
<dbReference type="GO" id="GO:0008206">
    <property type="term" value="P:bile acid metabolic process"/>
    <property type="evidence" value="ECO:0007669"/>
    <property type="project" value="UniProtKB-ARBA"/>
</dbReference>
<name>A0A848B4S0_9FIRM</name>
<dbReference type="AlphaFoldDB" id="A0A848B4S0"/>
<dbReference type="PRINTS" id="PR00081">
    <property type="entry name" value="GDHRDH"/>
</dbReference>
<comment type="caution">
    <text evidence="4">The sequence shown here is derived from an EMBL/GenBank/DDBJ whole genome shotgun (WGS) entry which is preliminary data.</text>
</comment>